<dbReference type="GO" id="GO:0010038">
    <property type="term" value="P:response to metal ion"/>
    <property type="evidence" value="ECO:0007669"/>
    <property type="project" value="InterPro"/>
</dbReference>
<dbReference type="InterPro" id="IPR015867">
    <property type="entry name" value="N-reg_PII/ATP_PRibTrfase_C"/>
</dbReference>
<dbReference type="Pfam" id="PF03091">
    <property type="entry name" value="CutA1"/>
    <property type="match status" value="1"/>
</dbReference>
<proteinExistence type="inferred from homology"/>
<dbReference type="AlphaFoldDB" id="A0A812JUE8"/>
<evidence type="ECO:0000313" key="3">
    <source>
        <dbReference type="EMBL" id="CAE7215920.1"/>
    </source>
</evidence>
<keyword evidence="4" id="KW-1185">Reference proteome</keyword>
<dbReference type="SUPFAM" id="SSF54913">
    <property type="entry name" value="GlnB-like"/>
    <property type="match status" value="1"/>
</dbReference>
<feature type="compositionally biased region" description="Basic and acidic residues" evidence="2">
    <location>
        <begin position="292"/>
        <end position="312"/>
    </location>
</feature>
<feature type="compositionally biased region" description="Polar residues" evidence="2">
    <location>
        <begin position="225"/>
        <end position="245"/>
    </location>
</feature>
<dbReference type="InterPro" id="IPR011322">
    <property type="entry name" value="N-reg_PII-like_a/b"/>
</dbReference>
<feature type="region of interest" description="Disordered" evidence="2">
    <location>
        <begin position="283"/>
        <end position="324"/>
    </location>
</feature>
<dbReference type="Gene3D" id="3.30.70.120">
    <property type="match status" value="1"/>
</dbReference>
<dbReference type="InterPro" id="IPR004323">
    <property type="entry name" value="Ion_tolerance_CutA"/>
</dbReference>
<comment type="caution">
    <text evidence="3">The sequence shown here is derived from an EMBL/GenBank/DDBJ whole genome shotgun (WGS) entry which is preliminary data.</text>
</comment>
<dbReference type="Proteomes" id="UP000649617">
    <property type="component" value="Unassembled WGS sequence"/>
</dbReference>
<organism evidence="3 4">
    <name type="scientific">Symbiodinium pilosum</name>
    <name type="common">Dinoflagellate</name>
    <dbReference type="NCBI Taxonomy" id="2952"/>
    <lineage>
        <taxon>Eukaryota</taxon>
        <taxon>Sar</taxon>
        <taxon>Alveolata</taxon>
        <taxon>Dinophyceae</taxon>
        <taxon>Suessiales</taxon>
        <taxon>Symbiodiniaceae</taxon>
        <taxon>Symbiodinium</taxon>
    </lineage>
</organism>
<evidence type="ECO:0000256" key="1">
    <source>
        <dbReference type="ARBA" id="ARBA00010169"/>
    </source>
</evidence>
<sequence>MESAGAEAKPEWRGAVGGKFTDRITALPLLRRQVDVPFKYGAADGLAQQGFGRQMSANMYFNDLDGLHPSQGKRMFKTVGGEAVAWRPGRRPISQPGSLHVEKPEGLGIVVQNAPKVYTMTEKRHIRQVESKLEIQDKPWGKRTVYRQNGLRAVDQPALEIDVTTEMARKARVGDLLGRRNCIDCRAGGDKCYRFPEYAPSFYKAGGLIAGSTFHRGMYKKTQPRNSSSVVVIVDSTGSRTPTKSYQDKQVEREVEEAQAEVVALTQSWENQTLKDCVASYREPLDSDEEDAAKNEDSPAKEDAAKKAEGGKKGSAGKKARLKDGLRATLGRGAEPGRAEDQLVQTAWRGETRTCSLYSVCSLPWELLCKLVQTGRRALSGFSEAYNSSVLLAPTKGNDGHEPIGGGDFGDRREVRWKRLEADSHTIEHFHMEDIHSFYWWDSKLEEEQEVRATIDSEVPFAVLMEAIAAEHPYDLPMIVSSALPPEGEETPADATSEPKYVMGVALVNGTTADVAQGLAKSIVEVKYAACAQVEKHGNSETDFYITLKTLSAGKEQVVVDFGGLEFEWMPIRANEKYEKWLEDNVVIRQHAAEL</sequence>
<evidence type="ECO:0000256" key="2">
    <source>
        <dbReference type="SAM" id="MobiDB-lite"/>
    </source>
</evidence>
<name>A0A812JUE8_SYMPI</name>
<dbReference type="OrthoDB" id="2017693at2759"/>
<reference evidence="3" key="1">
    <citation type="submission" date="2021-02" db="EMBL/GenBank/DDBJ databases">
        <authorList>
            <person name="Dougan E. K."/>
            <person name="Rhodes N."/>
            <person name="Thang M."/>
            <person name="Chan C."/>
        </authorList>
    </citation>
    <scope>NUCLEOTIDE SEQUENCE</scope>
</reference>
<dbReference type="EMBL" id="CAJNIZ010002880">
    <property type="protein sequence ID" value="CAE7215920.1"/>
    <property type="molecule type" value="Genomic_DNA"/>
</dbReference>
<feature type="region of interest" description="Disordered" evidence="2">
    <location>
        <begin position="225"/>
        <end position="250"/>
    </location>
</feature>
<protein>
    <submittedName>
        <fullName evidence="3">HERC1 protein</fullName>
    </submittedName>
</protein>
<comment type="similarity">
    <text evidence="1">Belongs to the CutA family.</text>
</comment>
<accession>A0A812JUE8</accession>
<evidence type="ECO:0000313" key="4">
    <source>
        <dbReference type="Proteomes" id="UP000649617"/>
    </source>
</evidence>
<gene>
    <name evidence="3" type="primary">HERC1</name>
    <name evidence="3" type="ORF">SPIL2461_LOCUS2601</name>
</gene>